<name>A0A7S2YKR8_9STRA</name>
<evidence type="ECO:0000313" key="1">
    <source>
        <dbReference type="EMBL" id="CAD9981961.1"/>
    </source>
</evidence>
<organism evidence="1">
    <name type="scientific">Entomoneis paludosa</name>
    <dbReference type="NCBI Taxonomy" id="265537"/>
    <lineage>
        <taxon>Eukaryota</taxon>
        <taxon>Sar</taxon>
        <taxon>Stramenopiles</taxon>
        <taxon>Ochrophyta</taxon>
        <taxon>Bacillariophyta</taxon>
        <taxon>Bacillariophyceae</taxon>
        <taxon>Bacillariophycidae</taxon>
        <taxon>Entomoneidaceae</taxon>
        <taxon>Entomoneis</taxon>
    </lineage>
</organism>
<reference evidence="1" key="1">
    <citation type="submission" date="2021-01" db="EMBL/GenBank/DDBJ databases">
        <authorList>
            <person name="Corre E."/>
            <person name="Pelletier E."/>
            <person name="Niang G."/>
            <person name="Scheremetjew M."/>
            <person name="Finn R."/>
            <person name="Kale V."/>
            <person name="Holt S."/>
            <person name="Cochrane G."/>
            <person name="Meng A."/>
            <person name="Brown T."/>
            <person name="Cohen L."/>
        </authorList>
    </citation>
    <scope>NUCLEOTIDE SEQUENCE</scope>
    <source>
        <strain evidence="1">CCMP125</strain>
    </source>
</reference>
<accession>A0A7S2YKR8</accession>
<proteinExistence type="predicted"/>
<dbReference type="AlphaFoldDB" id="A0A7S2YKR8"/>
<sequence>MGTRSYTYDSPLPEDQVQLVEWCLDNIQQVLELQSSDRSVNWTSRWLEILKQHAAKGFHPEIPQYGFGDGKSYGIVTDAVASLKQTGAVRHGAESFNFYFPQELDEEFLIVSKGSFQDQKVPWRYVNAAELQEFLLERISEGFTFPLNPKWILCDPNWKPIYDSLMETNRSDVQKSLKVWYPPSVREKIESIHKQFPDGFVFEKDKDADPSDMIDGTEAMDLATLELEQFLTLRRAKVKMLCVAAFNKLLQSVREKHARR</sequence>
<protein>
    <submittedName>
        <fullName evidence="1">Uncharacterized protein</fullName>
    </submittedName>
</protein>
<dbReference type="EMBL" id="HBHT01030278">
    <property type="protein sequence ID" value="CAD9981961.1"/>
    <property type="molecule type" value="Transcribed_RNA"/>
</dbReference>
<gene>
    <name evidence="1" type="ORF">APAL1065_LOCUS20313</name>
</gene>